<dbReference type="Pfam" id="PF13435">
    <property type="entry name" value="Cytochrome_C554"/>
    <property type="match status" value="2"/>
</dbReference>
<reference evidence="6 7" key="1">
    <citation type="submission" date="2015-05" db="EMBL/GenBank/DDBJ databases">
        <title>Photobacterium galathea sp. nov.</title>
        <authorList>
            <person name="Machado H."/>
            <person name="Gram L."/>
        </authorList>
    </citation>
    <scope>NUCLEOTIDE SEQUENCE [LARGE SCALE GENOMIC DNA]</scope>
    <source>
        <strain evidence="6 7">CGMCC 1.12159</strain>
    </source>
</reference>
<dbReference type="PROSITE" id="PS50005">
    <property type="entry name" value="TPR"/>
    <property type="match status" value="1"/>
</dbReference>
<keyword evidence="7" id="KW-1185">Reference proteome</keyword>
<dbReference type="SUPFAM" id="SSF48452">
    <property type="entry name" value="TPR-like"/>
    <property type="match status" value="1"/>
</dbReference>
<dbReference type="InterPro" id="IPR019734">
    <property type="entry name" value="TPR_rpt"/>
</dbReference>
<evidence type="ECO:0000313" key="7">
    <source>
        <dbReference type="Proteomes" id="UP000036097"/>
    </source>
</evidence>
<dbReference type="EMBL" id="LDOT01000023">
    <property type="protein sequence ID" value="KLV04234.1"/>
    <property type="molecule type" value="Genomic_DNA"/>
</dbReference>
<feature type="repeat" description="TPR" evidence="2">
    <location>
        <begin position="637"/>
        <end position="670"/>
    </location>
</feature>
<protein>
    <submittedName>
        <fullName evidence="6">Deca-heme c-type cytochrome</fullName>
    </submittedName>
</protein>
<evidence type="ECO:0000259" key="4">
    <source>
        <dbReference type="Pfam" id="PF09699"/>
    </source>
</evidence>
<dbReference type="Gene3D" id="1.25.10.10">
    <property type="entry name" value="Leucine-rich Repeat Variant"/>
    <property type="match status" value="1"/>
</dbReference>
<dbReference type="SMART" id="SM00028">
    <property type="entry name" value="TPR"/>
    <property type="match status" value="3"/>
</dbReference>
<gene>
    <name evidence="6" type="ORF">ABT56_15410</name>
</gene>
<feature type="domain" description="Cytochrome c-552/4" evidence="5">
    <location>
        <begin position="24"/>
        <end position="49"/>
    </location>
</feature>
<dbReference type="Proteomes" id="UP000036097">
    <property type="component" value="Unassembled WGS sequence"/>
</dbReference>
<evidence type="ECO:0000256" key="3">
    <source>
        <dbReference type="SAM" id="MobiDB-lite"/>
    </source>
</evidence>
<dbReference type="Gene3D" id="1.25.40.10">
    <property type="entry name" value="Tetratricopeptide repeat domain"/>
    <property type="match status" value="1"/>
</dbReference>
<dbReference type="AlphaFoldDB" id="A0A0J1GXT9"/>
<dbReference type="NCBIfam" id="TIGR01905">
    <property type="entry name" value="paired_CXXCH_1"/>
    <property type="match status" value="1"/>
</dbReference>
<comment type="caution">
    <text evidence="6">The sequence shown here is derived from an EMBL/GenBank/DDBJ whole genome shotgun (WGS) entry which is preliminary data.</text>
</comment>
<feature type="domain" description="Doubled CXXCH motif" evidence="4">
    <location>
        <begin position="375"/>
        <end position="405"/>
    </location>
</feature>
<keyword evidence="1" id="KW-0732">Signal</keyword>
<name>A0A0J1GXT9_9GAMM</name>
<feature type="region of interest" description="Disordered" evidence="3">
    <location>
        <begin position="299"/>
        <end position="327"/>
    </location>
</feature>
<evidence type="ECO:0000313" key="6">
    <source>
        <dbReference type="EMBL" id="KLV04234.1"/>
    </source>
</evidence>
<feature type="domain" description="Cytochrome c-552/4" evidence="5">
    <location>
        <begin position="156"/>
        <end position="195"/>
    </location>
</feature>
<keyword evidence="2" id="KW-0802">TPR repeat</keyword>
<dbReference type="InterPro" id="IPR010177">
    <property type="entry name" value="Paired_CXXCH_1"/>
</dbReference>
<dbReference type="SUPFAM" id="SSF48695">
    <property type="entry name" value="Multiheme cytochromes"/>
    <property type="match status" value="1"/>
</dbReference>
<feature type="region of interest" description="Disordered" evidence="3">
    <location>
        <begin position="213"/>
        <end position="242"/>
    </location>
</feature>
<evidence type="ECO:0000256" key="2">
    <source>
        <dbReference type="PROSITE-ProRule" id="PRU00339"/>
    </source>
</evidence>
<dbReference type="STRING" id="1195763.ABT56_15410"/>
<dbReference type="GO" id="GO:0016491">
    <property type="term" value="F:oxidoreductase activity"/>
    <property type="evidence" value="ECO:0007669"/>
    <property type="project" value="TreeGrafter"/>
</dbReference>
<dbReference type="Pfam" id="PF09699">
    <property type="entry name" value="Paired_CXXCH_1"/>
    <property type="match status" value="1"/>
</dbReference>
<organism evidence="6 7">
    <name type="scientific">Photobacterium aquae</name>
    <dbReference type="NCBI Taxonomy" id="1195763"/>
    <lineage>
        <taxon>Bacteria</taxon>
        <taxon>Pseudomonadati</taxon>
        <taxon>Pseudomonadota</taxon>
        <taxon>Gammaproteobacteria</taxon>
        <taxon>Vibrionales</taxon>
        <taxon>Vibrionaceae</taxon>
        <taxon>Photobacterium</taxon>
    </lineage>
</organism>
<accession>A0A0J1GXT9</accession>
<proteinExistence type="predicted"/>
<dbReference type="InterPro" id="IPR011989">
    <property type="entry name" value="ARM-like"/>
</dbReference>
<dbReference type="Gene3D" id="1.10.1130.10">
    <property type="entry name" value="Flavocytochrome C3, Chain A"/>
    <property type="match status" value="2"/>
</dbReference>
<dbReference type="PATRIC" id="fig|1195763.3.peg.3277"/>
<dbReference type="InterPro" id="IPR023155">
    <property type="entry name" value="Cyt_c-552/4"/>
</dbReference>
<dbReference type="PANTHER" id="PTHR35038">
    <property type="entry name" value="DISSIMILATORY SULFITE REDUCTASE SIRA"/>
    <property type="match status" value="1"/>
</dbReference>
<evidence type="ECO:0000259" key="5">
    <source>
        <dbReference type="Pfam" id="PF13435"/>
    </source>
</evidence>
<dbReference type="InterPro" id="IPR011990">
    <property type="entry name" value="TPR-like_helical_dom_sf"/>
</dbReference>
<evidence type="ECO:0000256" key="1">
    <source>
        <dbReference type="ARBA" id="ARBA00022729"/>
    </source>
</evidence>
<sequence>MMAFILLGVGITANAEPNYVGSQTCAGCHQEQMAAWQGSHHDKAMQHATVDSVLGNFNNQALRFNGSENRFFRKGEEYWVHIADSDGHYRDYQISYTFGYYPLQQYMVAFPDGRIQLIPFAWDTRPESEGGQRWFNLYPDQTVTDRFYWTNTGQNWNHMCADCHSTNVQKNYDAKGNRYATSFSEINVGCEACHGPASLHIDWAKQVADMPRDTPTIQQSESGKGLANRSPDGAFQNEGLHDGRDREDAYQAMQIGLTRDLKQAVSQWVHQEGNKTLQPKAIGQTDQIMACAQCHSRRTQLNESPHRLRQPFSDSSKSPADIQNGGSLAAREQGANAFLNKYRMSLITEELYYPDGQIYDENYVYGSFLQSKMAKKGVTCTNCHDPHTAKLTMPEPALCQQCHNASAYSPQNHTFHPPGSEASKCTSCHMTETVYMSVDPRRDHSWQIPRPDLSQHTGAPNACTQCHQDRDDKWAAQQLAKWFPHSKYQDARHFSVAFYAESIGHRDAIDALAYIAQDASESEIIRASALERLAGHAGDPRSLSARQQNRVVALGRAVKHDSAMIRLGAITGSQGFGLVERWQILSPLLVDPVLSVRTEAAGALVEGWSTLSPAQQQQLIPPLAEYMEIQQYNADRGFGRTNMGNVYRAQGEIDKAIAAYQGAIAIEPYFDNSYVNLADLYREQGNEQLALQTLISGMKAQPKSAALPFSTGLALLRRGDKTGAVEYLKLAAELAASNSRYWYVYGLALEQQDVIAASQSLEKAFALSGNPQHLYAQCEVLARNPQDAAVAMALSRCLKQLSQYVPPEAINSLKAQSQHNR</sequence>
<dbReference type="PANTHER" id="PTHR35038:SF8">
    <property type="entry name" value="C-TYPE POLYHEME CYTOCHROME OMCC"/>
    <property type="match status" value="1"/>
</dbReference>
<dbReference type="InterPro" id="IPR036280">
    <property type="entry name" value="Multihaem_cyt_sf"/>
</dbReference>
<dbReference type="InterPro" id="IPR051829">
    <property type="entry name" value="Multiheme_Cytochr_ET"/>
</dbReference>
<dbReference type="Pfam" id="PF13414">
    <property type="entry name" value="TPR_11"/>
    <property type="match status" value="1"/>
</dbReference>